<evidence type="ECO:0000313" key="2">
    <source>
        <dbReference type="Proteomes" id="UP000838756"/>
    </source>
</evidence>
<comment type="caution">
    <text evidence="1">The sequence shown here is derived from an EMBL/GenBank/DDBJ whole genome shotgun (WGS) entry which is preliminary data.</text>
</comment>
<dbReference type="AlphaFoldDB" id="A0A8S4RLX0"/>
<reference evidence="1" key="1">
    <citation type="submission" date="2022-03" db="EMBL/GenBank/DDBJ databases">
        <authorList>
            <person name="Lindestad O."/>
        </authorList>
    </citation>
    <scope>NUCLEOTIDE SEQUENCE</scope>
</reference>
<organism evidence="1 2">
    <name type="scientific">Pararge aegeria aegeria</name>
    <dbReference type="NCBI Taxonomy" id="348720"/>
    <lineage>
        <taxon>Eukaryota</taxon>
        <taxon>Metazoa</taxon>
        <taxon>Ecdysozoa</taxon>
        <taxon>Arthropoda</taxon>
        <taxon>Hexapoda</taxon>
        <taxon>Insecta</taxon>
        <taxon>Pterygota</taxon>
        <taxon>Neoptera</taxon>
        <taxon>Endopterygota</taxon>
        <taxon>Lepidoptera</taxon>
        <taxon>Glossata</taxon>
        <taxon>Ditrysia</taxon>
        <taxon>Papilionoidea</taxon>
        <taxon>Nymphalidae</taxon>
        <taxon>Satyrinae</taxon>
        <taxon>Satyrini</taxon>
        <taxon>Parargina</taxon>
        <taxon>Pararge</taxon>
    </lineage>
</organism>
<protein>
    <submittedName>
        <fullName evidence="1">Jg24130 protein</fullName>
    </submittedName>
</protein>
<name>A0A8S4RLX0_9NEOP</name>
<sequence length="68" mass="7919">MKRHKSQPHKRISQNLVNPISKLNTKRLAAASTVHRSIAVTVTDYPGSLLHRYLTIIKEYTRIRMCEF</sequence>
<accession>A0A8S4RLX0</accession>
<gene>
    <name evidence="1" type="primary">jg24130</name>
    <name evidence="1" type="ORF">PAEG_LOCUS14977</name>
</gene>
<proteinExistence type="predicted"/>
<evidence type="ECO:0000313" key="1">
    <source>
        <dbReference type="EMBL" id="CAH2237795.1"/>
    </source>
</evidence>
<keyword evidence="2" id="KW-1185">Reference proteome</keyword>
<dbReference type="Proteomes" id="UP000838756">
    <property type="component" value="Unassembled WGS sequence"/>
</dbReference>
<dbReference type="EMBL" id="CAKXAJ010025287">
    <property type="protein sequence ID" value="CAH2237795.1"/>
    <property type="molecule type" value="Genomic_DNA"/>
</dbReference>